<keyword evidence="2" id="KW-0479">Metal-binding</keyword>
<dbReference type="Pfam" id="PF01433">
    <property type="entry name" value="Peptidase_M1"/>
    <property type="match status" value="1"/>
</dbReference>
<dbReference type="PANTHER" id="PTHR45726">
    <property type="entry name" value="LEUKOTRIENE A-4 HYDROLASE"/>
    <property type="match status" value="1"/>
</dbReference>
<feature type="binding site" evidence="2">
    <location>
        <position position="432"/>
    </location>
    <ligand>
        <name>Zn(2+)</name>
        <dbReference type="ChEBI" id="CHEBI:29105"/>
        <note>catalytic</note>
    </ligand>
</feature>
<dbReference type="CDD" id="cd09604">
    <property type="entry name" value="M1_APN_like"/>
    <property type="match status" value="1"/>
</dbReference>
<feature type="domain" description="Peptidase M1 membrane alanine aminopeptidase" evidence="3">
    <location>
        <begin position="355"/>
        <end position="543"/>
    </location>
</feature>
<feature type="binding site" evidence="2">
    <location>
        <position position="409"/>
    </location>
    <ligand>
        <name>Zn(2+)</name>
        <dbReference type="ChEBI" id="CHEBI:29105"/>
        <note>catalytic</note>
    </ligand>
</feature>
<dbReference type="EMBL" id="CP119317">
    <property type="protein sequence ID" value="WEK54480.1"/>
    <property type="molecule type" value="Genomic_DNA"/>
</dbReference>
<evidence type="ECO:0000313" key="4">
    <source>
        <dbReference type="EMBL" id="WEK54480.1"/>
    </source>
</evidence>
<gene>
    <name evidence="4" type="ORF">P0Y55_18415</name>
</gene>
<reference evidence="4" key="1">
    <citation type="submission" date="2023-03" db="EMBL/GenBank/DDBJ databases">
        <title>Andean soil-derived lignocellulolytic bacterial consortium as a source of novel taxa and putative plastic-active enzymes.</title>
        <authorList>
            <person name="Diaz-Garcia L."/>
            <person name="Chuvochina M."/>
            <person name="Feuerriegel G."/>
            <person name="Bunk B."/>
            <person name="Sproer C."/>
            <person name="Streit W.R."/>
            <person name="Rodriguez L.M."/>
            <person name="Overmann J."/>
            <person name="Jimenez D.J."/>
        </authorList>
    </citation>
    <scope>NUCLEOTIDE SEQUENCE</scope>
    <source>
        <strain evidence="4">MAG 2441</strain>
    </source>
</reference>
<dbReference type="InterPro" id="IPR034015">
    <property type="entry name" value="M1_LTA4H"/>
</dbReference>
<dbReference type="GO" id="GO:0008237">
    <property type="term" value="F:metallopeptidase activity"/>
    <property type="evidence" value="ECO:0007669"/>
    <property type="project" value="InterPro"/>
</dbReference>
<dbReference type="Gene3D" id="1.10.390.10">
    <property type="entry name" value="Neutral Protease Domain 2"/>
    <property type="match status" value="1"/>
</dbReference>
<accession>A0AA95EVZ1</accession>
<dbReference type="SUPFAM" id="SSF55486">
    <property type="entry name" value="Metalloproteases ('zincins'), catalytic domain"/>
    <property type="match status" value="1"/>
</dbReference>
<feature type="active site" description="Proton donor" evidence="1">
    <location>
        <position position="484"/>
    </location>
</feature>
<evidence type="ECO:0000259" key="3">
    <source>
        <dbReference type="Pfam" id="PF01433"/>
    </source>
</evidence>
<feature type="binding site" evidence="2">
    <location>
        <position position="413"/>
    </location>
    <ligand>
        <name>Zn(2+)</name>
        <dbReference type="ChEBI" id="CHEBI:29105"/>
        <note>catalytic</note>
    </ligand>
</feature>
<dbReference type="GO" id="GO:0008270">
    <property type="term" value="F:zinc ion binding"/>
    <property type="evidence" value="ECO:0007669"/>
    <property type="project" value="InterPro"/>
</dbReference>
<keyword evidence="2" id="KW-0862">Zinc</keyword>
<dbReference type="InterPro" id="IPR014782">
    <property type="entry name" value="Peptidase_M1_dom"/>
</dbReference>
<evidence type="ECO:0000256" key="2">
    <source>
        <dbReference type="PIRSR" id="PIRSR634015-3"/>
    </source>
</evidence>
<evidence type="ECO:0000256" key="1">
    <source>
        <dbReference type="PIRSR" id="PIRSR634015-1"/>
    </source>
</evidence>
<comment type="cofactor">
    <cofactor evidence="2">
        <name>Zn(2+)</name>
        <dbReference type="ChEBI" id="CHEBI:29105"/>
    </cofactor>
    <text evidence="2">Binds 1 zinc ion per subunit.</text>
</comment>
<organism evidence="4 5">
    <name type="scientific">Candidatus Cohnella colombiensis</name>
    <dbReference type="NCBI Taxonomy" id="3121368"/>
    <lineage>
        <taxon>Bacteria</taxon>
        <taxon>Bacillati</taxon>
        <taxon>Bacillota</taxon>
        <taxon>Bacilli</taxon>
        <taxon>Bacillales</taxon>
        <taxon>Paenibacillaceae</taxon>
        <taxon>Cohnella</taxon>
    </lineage>
</organism>
<dbReference type="Proteomes" id="UP001178662">
    <property type="component" value="Chromosome"/>
</dbReference>
<dbReference type="PANTHER" id="PTHR45726:SF3">
    <property type="entry name" value="LEUKOTRIENE A-4 HYDROLASE"/>
    <property type="match status" value="1"/>
</dbReference>
<proteinExistence type="predicted"/>
<sequence>MHDFRKLRMLLYIAVTAILIFSMKYGFAQAWAEQYTLPAHALSTELTAIAPLTSTNSKAKEPTPDTVQQPKPIALSNRITEYHINVKLDETSGTLSGQQTVTWKNPGRKSVSELYFHLYPNAFAPGSTFINETGGELRGDKMKEGSYGSMEITSLTTDEGETLLPRMHYVQPDDDNKNDHTLATLKLPQAVAPGSSVTLKLAFTVKLPDVFARMGKSGDFFMVGQWFPKLAVYETAGTRGRTTEGWNIHQYHGNSEFYADFGIYSVTINVPENYTVAATGFQTRNPKVAKGRKALQYYADDVHDFAWSASPNFKFAEDTFSSPGIPGVRIKLYIDPLHADLQDRYMHAAKSALAKLGEWYGEYPYSTLSIVIPPGSANGAGGMEYPTLVTGASARESNPGYELERTLVHEIAHQYWYGLVASNEFEEAWLDEGFTSYSEDKLMATIYGVLPNSIVEASYLTNPEPLNQLSWRFSTSDRYAENVYMRAKLVLTALERQVGDKTMAKIMRAYFQKYRFKHPNTASFQKVVESVTKTNWDDFFQAYVQRNEMADFSISTIDSNKIDGGYETRVDVQRIGGSPQPVTIWFQFTDGQIARKIWDGTKPQVQIQLTSKAQLAYATIDPGMDVVLDNYRYNNYLEAEVPQKERTRWVTGITQFVEGIFGAWAW</sequence>
<protein>
    <submittedName>
        <fullName evidence="4">M1 family metallopeptidase</fullName>
    </submittedName>
</protein>
<evidence type="ECO:0000313" key="5">
    <source>
        <dbReference type="Proteomes" id="UP001178662"/>
    </source>
</evidence>
<dbReference type="InterPro" id="IPR027268">
    <property type="entry name" value="Peptidase_M4/M1_CTD_sf"/>
</dbReference>
<dbReference type="AlphaFoldDB" id="A0AA95EVZ1"/>
<keyword evidence="5" id="KW-1185">Reference proteome</keyword>
<name>A0AA95EVZ1_9BACL</name>
<feature type="active site" description="Proton acceptor" evidence="1">
    <location>
        <position position="410"/>
    </location>
</feature>